<sequence length="155" mass="16973">MKLRVVTSCSPIYPRRLSDVLGVVNRHCVTGTNRNASSATGALFAVDLRACGAADLQSKMNRLFWAGILARAALHLLLSQTVMGNVHLCLPWRFALRHEEGFRTALCALVTKRALIDRKIHRGKAAIAFFDNVSLTRSNALAAASTLIGKRVWTC</sequence>
<proteinExistence type="predicted"/>
<gene>
    <name evidence="1" type="primary">z60r</name>
</gene>
<name>O87065_VIBCL</name>
<reference evidence="1" key="1">
    <citation type="submission" date="1998-07" db="EMBL/GenBank/DDBJ databases">
        <authorList>
            <person name="Fallarino A."/>
        </authorList>
    </citation>
    <scope>NUCLEOTIDE SEQUENCE</scope>
    <source>
        <strain evidence="1">Z17561</strain>
    </source>
</reference>
<protein>
    <submittedName>
        <fullName evidence="1">Z60r protein</fullName>
    </submittedName>
</protein>
<evidence type="ECO:0000313" key="1">
    <source>
        <dbReference type="EMBL" id="CAA13163.1"/>
    </source>
</evidence>
<accession>O87065</accession>
<organism evidence="1">
    <name type="scientific">Vibrio cholerae</name>
    <dbReference type="NCBI Taxonomy" id="666"/>
    <lineage>
        <taxon>Bacteria</taxon>
        <taxon>Pseudomonadati</taxon>
        <taxon>Pseudomonadota</taxon>
        <taxon>Gammaproteobacteria</taxon>
        <taxon>Vibrionales</taxon>
        <taxon>Vibrionaceae</taxon>
        <taxon>Vibrio</taxon>
    </lineage>
</organism>
<dbReference type="EMBL" id="AJ231121">
    <property type="protein sequence ID" value="CAA13163.1"/>
    <property type="molecule type" value="Genomic_DNA"/>
</dbReference>
<dbReference type="AlphaFoldDB" id="O87065"/>